<keyword evidence="1" id="KW-1133">Transmembrane helix</keyword>
<dbReference type="Proteomes" id="UP000058114">
    <property type="component" value="Chromosome"/>
</dbReference>
<evidence type="ECO:0000313" key="5">
    <source>
        <dbReference type="Proteomes" id="UP000774958"/>
    </source>
</evidence>
<dbReference type="PATRIC" id="fig|652.5.peg.4377"/>
<dbReference type="EMBL" id="CP013067">
    <property type="protein sequence ID" value="ALP41883.1"/>
    <property type="molecule type" value="Genomic_DNA"/>
</dbReference>
<evidence type="ECO:0000313" key="3">
    <source>
        <dbReference type="EMBL" id="MBZ6066874.1"/>
    </source>
</evidence>
<gene>
    <name evidence="3" type="ORF">LA374_11770</name>
    <name evidence="2" type="ORF">WL1483_2464</name>
</gene>
<protein>
    <submittedName>
        <fullName evidence="3">DUF962 domain-containing protein</fullName>
    </submittedName>
</protein>
<reference evidence="4" key="1">
    <citation type="submission" date="2015-10" db="EMBL/GenBank/DDBJ databases">
        <title>Complete Genome Sequence of Aeromonas schubertii strain WL1483.</title>
        <authorList>
            <person name="Liu L."/>
        </authorList>
    </citation>
    <scope>NUCLEOTIDE SEQUENCE [LARGE SCALE GENOMIC DNA]</scope>
    <source>
        <strain evidence="4">WL1483</strain>
    </source>
</reference>
<dbReference type="AlphaFoldDB" id="A0A0S2SJL4"/>
<evidence type="ECO:0000256" key="1">
    <source>
        <dbReference type="SAM" id="Phobius"/>
    </source>
</evidence>
<organism evidence="2 4">
    <name type="scientific">Aeromonas schubertii</name>
    <dbReference type="NCBI Taxonomy" id="652"/>
    <lineage>
        <taxon>Bacteria</taxon>
        <taxon>Pseudomonadati</taxon>
        <taxon>Pseudomonadota</taxon>
        <taxon>Gammaproteobacteria</taxon>
        <taxon>Aeromonadales</taxon>
        <taxon>Aeromonadaceae</taxon>
        <taxon>Aeromonas</taxon>
    </lineage>
</organism>
<proteinExistence type="predicted"/>
<accession>A0A0S2SJL4</accession>
<feature type="transmembrane region" description="Helical" evidence="1">
    <location>
        <begin position="92"/>
        <end position="111"/>
    </location>
</feature>
<reference evidence="3 5" key="3">
    <citation type="submission" date="2021-09" db="EMBL/GenBank/DDBJ databases">
        <title>Aeromonas schubertii isolated from Asian sea bass.</title>
        <authorList>
            <person name="Pinpimai K."/>
        </authorList>
    </citation>
    <scope>NUCLEOTIDE SEQUENCE [LARGE SCALE GENOMIC DNA]</scope>
    <source>
        <strain evidence="3 5">CHULA2021a</strain>
    </source>
</reference>
<keyword evidence="1" id="KW-0472">Membrane</keyword>
<dbReference type="PANTHER" id="PTHR28026:SF9">
    <property type="entry name" value="2-HYDROXY-PALMITIC ACID DIOXYGENASE MPO1"/>
    <property type="match status" value="1"/>
</dbReference>
<dbReference type="InterPro" id="IPR009305">
    <property type="entry name" value="Mpo1-like"/>
</dbReference>
<evidence type="ECO:0000313" key="2">
    <source>
        <dbReference type="EMBL" id="ALP41883.1"/>
    </source>
</evidence>
<dbReference type="Pfam" id="PF06127">
    <property type="entry name" value="Mpo1-like"/>
    <property type="match status" value="1"/>
</dbReference>
<dbReference type="EMBL" id="JAIRBT010000014">
    <property type="protein sequence ID" value="MBZ6066874.1"/>
    <property type="molecule type" value="Genomic_DNA"/>
</dbReference>
<keyword evidence="1" id="KW-0812">Transmembrane</keyword>
<keyword evidence="5" id="KW-1185">Reference proteome</keyword>
<reference evidence="2 4" key="2">
    <citation type="journal article" date="2016" name="Genome Announc.">
        <title>Complete Genome Sequence of the Highly Virulent Aeromonas schubertii Strain WL1483, Isolated from Diseased Snakehead Fish (Channa argus) in China.</title>
        <authorList>
            <person name="Liu L."/>
            <person name="Li N."/>
            <person name="Zhang D."/>
            <person name="Fu X."/>
            <person name="Shi C."/>
            <person name="Lin Q."/>
            <person name="Hao G."/>
        </authorList>
    </citation>
    <scope>NUCLEOTIDE SEQUENCE [LARGE SCALE GENOMIC DNA]</scope>
    <source>
        <strain evidence="2 4">WL1483</strain>
    </source>
</reference>
<feature type="transmembrane region" description="Helical" evidence="1">
    <location>
        <begin position="123"/>
        <end position="141"/>
    </location>
</feature>
<dbReference type="GO" id="GO:0046521">
    <property type="term" value="P:sphingoid catabolic process"/>
    <property type="evidence" value="ECO:0007669"/>
    <property type="project" value="TreeGrafter"/>
</dbReference>
<dbReference type="RefSeq" id="WP_060588150.1">
    <property type="nucleotide sequence ID" value="NZ_CP013067.1"/>
</dbReference>
<evidence type="ECO:0000313" key="4">
    <source>
        <dbReference type="Proteomes" id="UP000058114"/>
    </source>
</evidence>
<dbReference type="GO" id="GO:0016020">
    <property type="term" value="C:membrane"/>
    <property type="evidence" value="ECO:0007669"/>
    <property type="project" value="GOC"/>
</dbReference>
<dbReference type="KEGG" id="asr:WL1483_2464"/>
<sequence>MKDLTTWFSLYGESHRHPLNQAIHRVAVPGIYLCSIGLLRELPWAPAGLDWALLMAIPVLLFYLYLSFRLFLGMGLLTAAGLWSWQQLGAGGYAWPLALLLFALFWVAQFIGHRHEGRRPAFLTDLQFLLIGPLWVLAGLYRRLHIPY</sequence>
<dbReference type="PANTHER" id="PTHR28026">
    <property type="entry name" value="DUF962 DOMAIN PROTEIN (AFU_ORTHOLOGUE AFUA_8G05310)"/>
    <property type="match status" value="1"/>
</dbReference>
<dbReference type="Proteomes" id="UP000774958">
    <property type="component" value="Unassembled WGS sequence"/>
</dbReference>
<name>A0A0S2SJL4_9GAMM</name>
<feature type="transmembrane region" description="Helical" evidence="1">
    <location>
        <begin position="51"/>
        <end position="72"/>
    </location>
</feature>